<name>W4K2S3_HETIT</name>
<evidence type="ECO:0000256" key="1">
    <source>
        <dbReference type="SAM" id="MobiDB-lite"/>
    </source>
</evidence>
<feature type="transmembrane region" description="Helical" evidence="2">
    <location>
        <begin position="41"/>
        <end position="62"/>
    </location>
</feature>
<dbReference type="Proteomes" id="UP000030671">
    <property type="component" value="Unassembled WGS sequence"/>
</dbReference>
<sequence>MASNGVPTSTSTKHRSCADIVTAARMRSHEKRARRTKQPWITLKLAVGIAGALIAYACYVYIGRLCVPMIKRNGSGDALGGRGTGDRKDDELRV</sequence>
<proteinExistence type="predicted"/>
<feature type="compositionally biased region" description="Basic and acidic residues" evidence="1">
    <location>
        <begin position="84"/>
        <end position="94"/>
    </location>
</feature>
<gene>
    <name evidence="3" type="ORF">HETIRDRAFT_321973</name>
</gene>
<feature type="region of interest" description="Disordered" evidence="1">
    <location>
        <begin position="72"/>
        <end position="94"/>
    </location>
</feature>
<keyword evidence="2" id="KW-0472">Membrane</keyword>
<protein>
    <recommendedName>
        <fullName evidence="5">Transmembrane protein</fullName>
    </recommendedName>
</protein>
<accession>W4K2S3</accession>
<evidence type="ECO:0008006" key="5">
    <source>
        <dbReference type="Google" id="ProtNLM"/>
    </source>
</evidence>
<organism evidence="3 4">
    <name type="scientific">Heterobasidion irregulare (strain TC 32-1)</name>
    <dbReference type="NCBI Taxonomy" id="747525"/>
    <lineage>
        <taxon>Eukaryota</taxon>
        <taxon>Fungi</taxon>
        <taxon>Dikarya</taxon>
        <taxon>Basidiomycota</taxon>
        <taxon>Agaricomycotina</taxon>
        <taxon>Agaricomycetes</taxon>
        <taxon>Russulales</taxon>
        <taxon>Bondarzewiaceae</taxon>
        <taxon>Heterobasidion</taxon>
        <taxon>Heterobasidion annosum species complex</taxon>
    </lineage>
</organism>
<evidence type="ECO:0000256" key="2">
    <source>
        <dbReference type="SAM" id="Phobius"/>
    </source>
</evidence>
<keyword evidence="2" id="KW-0812">Transmembrane</keyword>
<keyword evidence="4" id="KW-1185">Reference proteome</keyword>
<dbReference type="KEGG" id="hir:HETIRDRAFT_321973"/>
<dbReference type="AlphaFoldDB" id="W4K2S3"/>
<dbReference type="EMBL" id="KI925460">
    <property type="protein sequence ID" value="ETW80034.1"/>
    <property type="molecule type" value="Genomic_DNA"/>
</dbReference>
<dbReference type="RefSeq" id="XP_009548558.1">
    <property type="nucleotide sequence ID" value="XM_009550263.1"/>
</dbReference>
<evidence type="ECO:0000313" key="4">
    <source>
        <dbReference type="Proteomes" id="UP000030671"/>
    </source>
</evidence>
<dbReference type="InParanoid" id="W4K2S3"/>
<reference evidence="3 4" key="1">
    <citation type="journal article" date="2012" name="New Phytol.">
        <title>Insight into trade-off between wood decay and parasitism from the genome of a fungal forest pathogen.</title>
        <authorList>
            <person name="Olson A."/>
            <person name="Aerts A."/>
            <person name="Asiegbu F."/>
            <person name="Belbahri L."/>
            <person name="Bouzid O."/>
            <person name="Broberg A."/>
            <person name="Canback B."/>
            <person name="Coutinho P.M."/>
            <person name="Cullen D."/>
            <person name="Dalman K."/>
            <person name="Deflorio G."/>
            <person name="van Diepen L.T."/>
            <person name="Dunand C."/>
            <person name="Duplessis S."/>
            <person name="Durling M."/>
            <person name="Gonthier P."/>
            <person name="Grimwood J."/>
            <person name="Fossdal C.G."/>
            <person name="Hansson D."/>
            <person name="Henrissat B."/>
            <person name="Hietala A."/>
            <person name="Himmelstrand K."/>
            <person name="Hoffmeister D."/>
            <person name="Hogberg N."/>
            <person name="James T.Y."/>
            <person name="Karlsson M."/>
            <person name="Kohler A."/>
            <person name="Kues U."/>
            <person name="Lee Y.H."/>
            <person name="Lin Y.C."/>
            <person name="Lind M."/>
            <person name="Lindquist E."/>
            <person name="Lombard V."/>
            <person name="Lucas S."/>
            <person name="Lunden K."/>
            <person name="Morin E."/>
            <person name="Murat C."/>
            <person name="Park J."/>
            <person name="Raffaello T."/>
            <person name="Rouze P."/>
            <person name="Salamov A."/>
            <person name="Schmutz J."/>
            <person name="Solheim H."/>
            <person name="Stahlberg J."/>
            <person name="Velez H."/>
            <person name="de Vries R.P."/>
            <person name="Wiebenga A."/>
            <person name="Woodward S."/>
            <person name="Yakovlev I."/>
            <person name="Garbelotto M."/>
            <person name="Martin F."/>
            <person name="Grigoriev I.V."/>
            <person name="Stenlid J."/>
        </authorList>
    </citation>
    <scope>NUCLEOTIDE SEQUENCE [LARGE SCALE GENOMIC DNA]</scope>
    <source>
        <strain evidence="3 4">TC 32-1</strain>
    </source>
</reference>
<dbReference type="OrthoDB" id="1436450at2759"/>
<evidence type="ECO:0000313" key="3">
    <source>
        <dbReference type="EMBL" id="ETW80034.1"/>
    </source>
</evidence>
<keyword evidence="2" id="KW-1133">Transmembrane helix</keyword>
<dbReference type="GeneID" id="20670802"/>
<dbReference type="HOGENOM" id="CLU_2386441_0_0_1"/>